<evidence type="ECO:0000256" key="4">
    <source>
        <dbReference type="ARBA" id="ARBA00022989"/>
    </source>
</evidence>
<protein>
    <recommendedName>
        <fullName evidence="9">Integral membrane bound transporter domain-containing protein</fullName>
    </recommendedName>
</protein>
<proteinExistence type="inferred from homology"/>
<gene>
    <name evidence="10" type="ORF">GFD30_06225</name>
</gene>
<dbReference type="PANTHER" id="PTHR30509:SF9">
    <property type="entry name" value="MULTIDRUG RESISTANCE PROTEIN MDTO"/>
    <property type="match status" value="1"/>
</dbReference>
<reference evidence="10 11" key="1">
    <citation type="submission" date="2019-10" db="EMBL/GenBank/DDBJ databases">
        <title>Glycomyces albidus sp. nov., a novel actinomycete isolated from rhizosphere soil of wheat (Triticum aestivum L.).</title>
        <authorList>
            <person name="Qian L."/>
        </authorList>
    </citation>
    <scope>NUCLEOTIDE SEQUENCE [LARGE SCALE GENOMIC DNA]</scope>
    <source>
        <strain evidence="10 11">NEAU-7082</strain>
    </source>
</reference>
<evidence type="ECO:0000256" key="2">
    <source>
        <dbReference type="ARBA" id="ARBA00022475"/>
    </source>
</evidence>
<feature type="transmembrane region" description="Helical" evidence="8">
    <location>
        <begin position="52"/>
        <end position="72"/>
    </location>
</feature>
<comment type="subcellular location">
    <subcellularLocation>
        <location evidence="1">Cell membrane</location>
        <topology evidence="1">Multi-pass membrane protein</topology>
    </subcellularLocation>
</comment>
<feature type="transmembrane region" description="Helical" evidence="8">
    <location>
        <begin position="367"/>
        <end position="384"/>
    </location>
</feature>
<comment type="caution">
    <text evidence="10">The sequence shown here is derived from an EMBL/GenBank/DDBJ whole genome shotgun (WGS) entry which is preliminary data.</text>
</comment>
<feature type="transmembrane region" description="Helical" evidence="8">
    <location>
        <begin position="147"/>
        <end position="170"/>
    </location>
</feature>
<feature type="region of interest" description="Disordered" evidence="7">
    <location>
        <begin position="804"/>
        <end position="824"/>
    </location>
</feature>
<organism evidence="10 11">
    <name type="scientific">Glycomyces albidus</name>
    <dbReference type="NCBI Taxonomy" id="2656774"/>
    <lineage>
        <taxon>Bacteria</taxon>
        <taxon>Bacillati</taxon>
        <taxon>Actinomycetota</taxon>
        <taxon>Actinomycetes</taxon>
        <taxon>Glycomycetales</taxon>
        <taxon>Glycomycetaceae</taxon>
        <taxon>Glycomyces</taxon>
    </lineage>
</organism>
<evidence type="ECO:0000256" key="5">
    <source>
        <dbReference type="ARBA" id="ARBA00023136"/>
    </source>
</evidence>
<dbReference type="InterPro" id="IPR049453">
    <property type="entry name" value="Memb_transporter_dom"/>
</dbReference>
<dbReference type="Pfam" id="PF13515">
    <property type="entry name" value="FUSC_2"/>
    <property type="match status" value="1"/>
</dbReference>
<dbReference type="PANTHER" id="PTHR30509">
    <property type="entry name" value="P-HYDROXYBENZOIC ACID EFFLUX PUMP SUBUNIT-RELATED"/>
    <property type="match status" value="1"/>
</dbReference>
<keyword evidence="5 8" id="KW-0472">Membrane</keyword>
<evidence type="ECO:0000256" key="6">
    <source>
        <dbReference type="ARBA" id="ARBA00043993"/>
    </source>
</evidence>
<evidence type="ECO:0000259" key="9">
    <source>
        <dbReference type="Pfam" id="PF13515"/>
    </source>
</evidence>
<keyword evidence="4 8" id="KW-1133">Transmembrane helix</keyword>
<accession>A0A6L5G6B2</accession>
<name>A0A6L5G6B2_9ACTN</name>
<feature type="transmembrane region" description="Helical" evidence="8">
    <location>
        <begin position="481"/>
        <end position="505"/>
    </location>
</feature>
<evidence type="ECO:0000256" key="3">
    <source>
        <dbReference type="ARBA" id="ARBA00022692"/>
    </source>
</evidence>
<feature type="transmembrane region" description="Helical" evidence="8">
    <location>
        <begin position="26"/>
        <end position="45"/>
    </location>
</feature>
<evidence type="ECO:0000313" key="10">
    <source>
        <dbReference type="EMBL" id="MQM25171.1"/>
    </source>
</evidence>
<evidence type="ECO:0000313" key="11">
    <source>
        <dbReference type="Proteomes" id="UP000477750"/>
    </source>
</evidence>
<feature type="transmembrane region" description="Helical" evidence="8">
    <location>
        <begin position="458"/>
        <end position="475"/>
    </location>
</feature>
<comment type="similarity">
    <text evidence="6">Belongs to the YccS/YhfK family.</text>
</comment>
<evidence type="ECO:0000256" key="8">
    <source>
        <dbReference type="SAM" id="Phobius"/>
    </source>
</evidence>
<dbReference type="Proteomes" id="UP000477750">
    <property type="component" value="Unassembled WGS sequence"/>
</dbReference>
<evidence type="ECO:0000256" key="7">
    <source>
        <dbReference type="SAM" id="MobiDB-lite"/>
    </source>
</evidence>
<dbReference type="RefSeq" id="WP_153024338.1">
    <property type="nucleotide sequence ID" value="NZ_WIAO01000005.1"/>
</dbReference>
<keyword evidence="2" id="KW-1003">Cell membrane</keyword>
<keyword evidence="11" id="KW-1185">Reference proteome</keyword>
<feature type="transmembrane region" description="Helical" evidence="8">
    <location>
        <begin position="108"/>
        <end position="135"/>
    </location>
</feature>
<evidence type="ECO:0000256" key="1">
    <source>
        <dbReference type="ARBA" id="ARBA00004651"/>
    </source>
</evidence>
<sequence length="824" mass="85818">MLNNPGVDESFRRVGDDLRSWTPGEAAPVLAVRAACGIAIAMGAVGLAGHPAWGQAAIMGAWLGGVALLTPGTRTGPALPLLVGLAGALGVALGAIEQPVALVAAAAAYAFTLTFIGSVTHVAGVTFTVSGIMFFLAEHITTGTTPLLAAGAVVAGGALQAVMALLPPYFRWAEDRRTLAEAWLALAAEAQTLASNPNAPFDTEALHEAARELDRRRALPASILEARRQIYAISAAIGRTASARARADAQDRDTVAFYSEALEMAARLLTHFAERITARRPADLDWDELLAGLSQNPMATATGTMPTEIGGLLRVLHETGGFAERITAGGGAVVADPALAHATSTARQAVGQLRSRLHRHDPVIHHALRRAGVIALAMTIGLMWPTDHGYWIPLTAWLVLQADFSGTLTRGTTRAVGTTGGVVVASLLGLLIPEGQVWISLTILAFALVAYLLRPVSMLVFAAAVSGFTVFQIDLTGENPVLGAIDRGACTLAGAALAIGFYVLVPTWQTRRLGDLLGDLVDAYRDYARLALDRQAHPSDYDRKTMHAAIDRVRARRSALTQAADQAKAEPVAGPGPLSADVLGAEAALSRAARALVAVNATLGRGDQDAPGLAGVDEFADSLDAAYQRLAALARNAAPPRGIDLSDAAKRLDLRLGAVEDRETRTRRNVLRWESDNLVDALDDAALLMAAWIDLEQGPAGFGDRPLGGPPPGLVEGFEFDEVEADDLELVGQAHVVGEPRDGSAGPALDVGGEVGERLHESVHRVAAGGPASGRPVARAFDDAPDRPLEFGAQCGGSPCPCFGSEAIRPGSTRAGAAGSSTGR</sequence>
<feature type="domain" description="Integral membrane bound transporter" evidence="9">
    <location>
        <begin position="376"/>
        <end position="499"/>
    </location>
</feature>
<keyword evidence="3 8" id="KW-0812">Transmembrane</keyword>
<dbReference type="EMBL" id="WIAO01000005">
    <property type="protein sequence ID" value="MQM25171.1"/>
    <property type="molecule type" value="Genomic_DNA"/>
</dbReference>
<dbReference type="GO" id="GO:0005886">
    <property type="term" value="C:plasma membrane"/>
    <property type="evidence" value="ECO:0007669"/>
    <property type="project" value="UniProtKB-SubCell"/>
</dbReference>
<dbReference type="AlphaFoldDB" id="A0A6L5G6B2"/>